<accession>A0ACA9PQX9</accession>
<gene>
    <name evidence="1" type="ORF">SPELUC_LOCUS12301</name>
</gene>
<proteinExistence type="predicted"/>
<name>A0ACA9PQX9_9GLOM</name>
<organism evidence="1 2">
    <name type="scientific">Cetraspora pellucida</name>
    <dbReference type="NCBI Taxonomy" id="1433469"/>
    <lineage>
        <taxon>Eukaryota</taxon>
        <taxon>Fungi</taxon>
        <taxon>Fungi incertae sedis</taxon>
        <taxon>Mucoromycota</taxon>
        <taxon>Glomeromycotina</taxon>
        <taxon>Glomeromycetes</taxon>
        <taxon>Diversisporales</taxon>
        <taxon>Gigasporaceae</taxon>
        <taxon>Cetraspora</taxon>
    </lineage>
</organism>
<reference evidence="1" key="1">
    <citation type="submission" date="2021-06" db="EMBL/GenBank/DDBJ databases">
        <authorList>
            <person name="Kallberg Y."/>
            <person name="Tangrot J."/>
            <person name="Rosling A."/>
        </authorList>
    </citation>
    <scope>NUCLEOTIDE SEQUENCE</scope>
    <source>
        <strain evidence="1">28 12/20/2015</strain>
    </source>
</reference>
<feature type="non-terminal residue" evidence="1">
    <location>
        <position position="70"/>
    </location>
</feature>
<evidence type="ECO:0000313" key="1">
    <source>
        <dbReference type="EMBL" id="CAG8718965.1"/>
    </source>
</evidence>
<comment type="caution">
    <text evidence="1">The sequence shown here is derived from an EMBL/GenBank/DDBJ whole genome shotgun (WGS) entry which is preliminary data.</text>
</comment>
<dbReference type="EMBL" id="CAJVPW010028675">
    <property type="protein sequence ID" value="CAG8718965.1"/>
    <property type="molecule type" value="Genomic_DNA"/>
</dbReference>
<keyword evidence="2" id="KW-1185">Reference proteome</keyword>
<evidence type="ECO:0000313" key="2">
    <source>
        <dbReference type="Proteomes" id="UP000789366"/>
    </source>
</evidence>
<dbReference type="Proteomes" id="UP000789366">
    <property type="component" value="Unassembled WGS sequence"/>
</dbReference>
<feature type="non-terminal residue" evidence="1">
    <location>
        <position position="1"/>
    </location>
</feature>
<sequence>LEQLVGEGEATRKIPQNVSTYWNTIIRYNKNLDKFKLTLQEETNLQAAMQFLKSFYKTTNVLSSSTYMTL</sequence>
<protein>
    <submittedName>
        <fullName evidence="1">14265_t:CDS:1</fullName>
    </submittedName>
</protein>